<accession>A0AAW6GG49</accession>
<sequence length="49" mass="5961">MIDDIRFLNLLEESHVDFRCIDFPWFCKENLDLIKAMVLYVQLSQELKK</sequence>
<gene>
    <name evidence="1" type="ORF">POZ22_15930</name>
</gene>
<dbReference type="EMBL" id="JAQNSB010000026">
    <property type="protein sequence ID" value="MDC1856258.1"/>
    <property type="molecule type" value="Genomic_DNA"/>
</dbReference>
<dbReference type="RefSeq" id="WP_272195906.1">
    <property type="nucleotide sequence ID" value="NZ_JAQNSB010000026.1"/>
</dbReference>
<evidence type="ECO:0000313" key="1">
    <source>
        <dbReference type="EMBL" id="MDC1856258.1"/>
    </source>
</evidence>
<comment type="caution">
    <text evidence="1">The sequence shown here is derived from an EMBL/GenBank/DDBJ whole genome shotgun (WGS) entry which is preliminary data.</text>
</comment>
<proteinExistence type="predicted"/>
<protein>
    <submittedName>
        <fullName evidence="1">Uncharacterized protein</fullName>
    </submittedName>
</protein>
<organism evidence="1 2">
    <name type="scientific">Bacteroides uniformis</name>
    <dbReference type="NCBI Taxonomy" id="820"/>
    <lineage>
        <taxon>Bacteria</taxon>
        <taxon>Pseudomonadati</taxon>
        <taxon>Bacteroidota</taxon>
        <taxon>Bacteroidia</taxon>
        <taxon>Bacteroidales</taxon>
        <taxon>Bacteroidaceae</taxon>
        <taxon>Bacteroides</taxon>
    </lineage>
</organism>
<reference evidence="1" key="1">
    <citation type="submission" date="2022-10" db="EMBL/GenBank/DDBJ databases">
        <title>Human gut microbiome strain richness.</title>
        <authorList>
            <person name="Chen-Liaw A."/>
        </authorList>
    </citation>
    <scope>NUCLEOTIDE SEQUENCE</scope>
    <source>
        <strain evidence="1">BSD2780061687st1_G10_BSD2780061687b_171204</strain>
    </source>
</reference>
<dbReference type="Proteomes" id="UP001214113">
    <property type="component" value="Unassembled WGS sequence"/>
</dbReference>
<evidence type="ECO:0000313" key="2">
    <source>
        <dbReference type="Proteomes" id="UP001214113"/>
    </source>
</evidence>
<dbReference type="AlphaFoldDB" id="A0AAW6GG49"/>
<name>A0AAW6GG49_BACUN</name>